<organism evidence="1 2">
    <name type="scientific">Dryocola boscaweniae</name>
    <dbReference type="NCBI Taxonomy" id="2925397"/>
    <lineage>
        <taxon>Bacteria</taxon>
        <taxon>Pseudomonadati</taxon>
        <taxon>Pseudomonadota</taxon>
        <taxon>Gammaproteobacteria</taxon>
        <taxon>Enterobacterales</taxon>
        <taxon>Enterobacteriaceae</taxon>
        <taxon>Dryocola</taxon>
    </lineage>
</organism>
<evidence type="ECO:0000313" key="2">
    <source>
        <dbReference type="Proteomes" id="UP001150641"/>
    </source>
</evidence>
<proteinExistence type="predicted"/>
<evidence type="ECO:0000313" key="1">
    <source>
        <dbReference type="EMBL" id="MCT4701184.1"/>
    </source>
</evidence>
<dbReference type="RefSeq" id="WP_271121995.1">
    <property type="nucleotide sequence ID" value="NZ_JALHAN010000059.1"/>
</dbReference>
<sequence>MAKKQFTVVISGDSGYSTYRVKAHDWKEADFIADGMHRRLNPDENPSEIGTAAVIKGWPEVW</sequence>
<gene>
    <name evidence="1" type="ORF">MUA00_05110</name>
</gene>
<keyword evidence="2" id="KW-1185">Reference proteome</keyword>
<reference evidence="1" key="1">
    <citation type="submission" date="2022-03" db="EMBL/GenBank/DDBJ databases">
        <title>Proposal of a novel genus Dryocolo and two novel species.</title>
        <authorList>
            <person name="Maddock D.W."/>
            <person name="Brady C.L."/>
            <person name="Denman S."/>
            <person name="Arnold D."/>
        </authorList>
    </citation>
    <scope>NUCLEOTIDE SEQUENCE</scope>
    <source>
        <strain evidence="1">H6W4</strain>
    </source>
</reference>
<comment type="caution">
    <text evidence="1">The sequence shown here is derived from an EMBL/GenBank/DDBJ whole genome shotgun (WGS) entry which is preliminary data.</text>
</comment>
<name>A0A9X2W5B1_9ENTR</name>
<dbReference type="AlphaFoldDB" id="A0A9X2W5B1"/>
<protein>
    <submittedName>
        <fullName evidence="1">Uncharacterized protein</fullName>
    </submittedName>
</protein>
<accession>A0A9X2W5B1</accession>
<dbReference type="Proteomes" id="UP001150641">
    <property type="component" value="Unassembled WGS sequence"/>
</dbReference>
<dbReference type="EMBL" id="JALHAP010000072">
    <property type="protein sequence ID" value="MCT4701184.1"/>
    <property type="molecule type" value="Genomic_DNA"/>
</dbReference>